<keyword evidence="4" id="KW-1185">Reference proteome</keyword>
<name>A0ABQ9FIF7_TEGGR</name>
<reference evidence="3 4" key="1">
    <citation type="submission" date="2022-12" db="EMBL/GenBank/DDBJ databases">
        <title>Chromosome-level genome of Tegillarca granosa.</title>
        <authorList>
            <person name="Kim J."/>
        </authorList>
    </citation>
    <scope>NUCLEOTIDE SEQUENCE [LARGE SCALE GENOMIC DNA]</scope>
    <source>
        <strain evidence="3">Teg-2019</strain>
        <tissue evidence="3">Adductor muscle</tissue>
    </source>
</reference>
<dbReference type="InterPro" id="IPR036179">
    <property type="entry name" value="Ig-like_dom_sf"/>
</dbReference>
<dbReference type="InterPro" id="IPR007110">
    <property type="entry name" value="Ig-like_dom"/>
</dbReference>
<keyword evidence="1" id="KW-1015">Disulfide bond</keyword>
<feature type="domain" description="Ig-like" evidence="2">
    <location>
        <begin position="6"/>
        <end position="94"/>
    </location>
</feature>
<dbReference type="EMBL" id="JARBDR010000328">
    <property type="protein sequence ID" value="KAJ8316075.1"/>
    <property type="molecule type" value="Genomic_DNA"/>
</dbReference>
<dbReference type="InterPro" id="IPR013783">
    <property type="entry name" value="Ig-like_fold"/>
</dbReference>
<dbReference type="Proteomes" id="UP001217089">
    <property type="component" value="Unassembled WGS sequence"/>
</dbReference>
<organism evidence="3 4">
    <name type="scientific">Tegillarca granosa</name>
    <name type="common">Malaysian cockle</name>
    <name type="synonym">Anadara granosa</name>
    <dbReference type="NCBI Taxonomy" id="220873"/>
    <lineage>
        <taxon>Eukaryota</taxon>
        <taxon>Metazoa</taxon>
        <taxon>Spiralia</taxon>
        <taxon>Lophotrochozoa</taxon>
        <taxon>Mollusca</taxon>
        <taxon>Bivalvia</taxon>
        <taxon>Autobranchia</taxon>
        <taxon>Pteriomorphia</taxon>
        <taxon>Arcoida</taxon>
        <taxon>Arcoidea</taxon>
        <taxon>Arcidae</taxon>
        <taxon>Tegillarca</taxon>
    </lineage>
</organism>
<dbReference type="Pfam" id="PF08205">
    <property type="entry name" value="C2-set_2"/>
    <property type="match status" value="1"/>
</dbReference>
<protein>
    <recommendedName>
        <fullName evidence="2">Ig-like domain-containing protein</fullName>
    </recommendedName>
</protein>
<dbReference type="PROSITE" id="PS50835">
    <property type="entry name" value="IG_LIKE"/>
    <property type="match status" value="1"/>
</dbReference>
<proteinExistence type="predicted"/>
<evidence type="ECO:0000259" key="2">
    <source>
        <dbReference type="PROSITE" id="PS50835"/>
    </source>
</evidence>
<gene>
    <name evidence="3" type="ORF">KUTeg_006089</name>
</gene>
<sequence length="104" mass="11093">MLYAPPTGDQVITGYDGSPRFVGNKVVLTCTVNGGIPLATLTWTCKGEPVQGTALGTSTHTVTIDSSYNGQRCSCTASHPTWTVNKDVQSQTIVVHCKFVISFK</sequence>
<evidence type="ECO:0000313" key="3">
    <source>
        <dbReference type="EMBL" id="KAJ8316075.1"/>
    </source>
</evidence>
<evidence type="ECO:0000256" key="1">
    <source>
        <dbReference type="ARBA" id="ARBA00023157"/>
    </source>
</evidence>
<comment type="caution">
    <text evidence="3">The sequence shown here is derived from an EMBL/GenBank/DDBJ whole genome shotgun (WGS) entry which is preliminary data.</text>
</comment>
<accession>A0ABQ9FIF7</accession>
<dbReference type="SUPFAM" id="SSF48726">
    <property type="entry name" value="Immunoglobulin"/>
    <property type="match status" value="1"/>
</dbReference>
<dbReference type="Gene3D" id="2.60.40.10">
    <property type="entry name" value="Immunoglobulins"/>
    <property type="match status" value="1"/>
</dbReference>
<dbReference type="InterPro" id="IPR013162">
    <property type="entry name" value="CD80_C2-set"/>
</dbReference>
<evidence type="ECO:0000313" key="4">
    <source>
        <dbReference type="Proteomes" id="UP001217089"/>
    </source>
</evidence>